<feature type="transmembrane region" description="Helical" evidence="1">
    <location>
        <begin position="6"/>
        <end position="24"/>
    </location>
</feature>
<accession>A0A521FY99</accession>
<sequence length="182" mass="20705">MITEQIIGAAVGFIVGIITTWCFWKYMLFLRPNVSISPHVAKELDAEHGQAFYRFKIRNNGKRQVINVSLIITLCRLRDVPEGRISSSIRTVLPRKNVSALAEYSRGWTPWELPPIYIFVAKIDSNVEEELDKPNTRMIATLSVTDAKSGTTYVQRTTYRKEEVVIGDFIKGLSLEVKQINS</sequence>
<dbReference type="EMBL" id="NQJD01000064">
    <property type="protein sequence ID" value="TAA73738.1"/>
    <property type="molecule type" value="Genomic_DNA"/>
</dbReference>
<evidence type="ECO:0000313" key="3">
    <source>
        <dbReference type="Proteomes" id="UP000316238"/>
    </source>
</evidence>
<keyword evidence="1" id="KW-0472">Membrane</keyword>
<evidence type="ECO:0000313" key="2">
    <source>
        <dbReference type="EMBL" id="TAA73738.1"/>
    </source>
</evidence>
<keyword evidence="3" id="KW-1185">Reference proteome</keyword>
<organism evidence="2 3">
    <name type="scientific">Candidatus Electronema aureum</name>
    <dbReference type="NCBI Taxonomy" id="2005002"/>
    <lineage>
        <taxon>Bacteria</taxon>
        <taxon>Pseudomonadati</taxon>
        <taxon>Thermodesulfobacteriota</taxon>
        <taxon>Desulfobulbia</taxon>
        <taxon>Desulfobulbales</taxon>
        <taxon>Desulfobulbaceae</taxon>
        <taxon>Candidatus Electronema</taxon>
    </lineage>
</organism>
<protein>
    <submittedName>
        <fullName evidence="2">Uncharacterized protein</fullName>
    </submittedName>
</protein>
<dbReference type="Proteomes" id="UP000316238">
    <property type="component" value="Unassembled WGS sequence"/>
</dbReference>
<proteinExistence type="predicted"/>
<reference evidence="2" key="1">
    <citation type="submission" date="2017-07" db="EMBL/GenBank/DDBJ databases">
        <title>The cable genome - Insights into the physiology and evolution of filamentous bacteria capable of sulfide oxidation via long distance electron transfer.</title>
        <authorList>
            <person name="Thorup C."/>
            <person name="Bjerg J.T."/>
            <person name="Schreiber L."/>
            <person name="Nielsen L.P."/>
            <person name="Kjeldsen K.U."/>
            <person name="Boesen T."/>
            <person name="Boggild A."/>
            <person name="Meysman F."/>
            <person name="Geelhoed J."/>
            <person name="Schramm A."/>
        </authorList>
    </citation>
    <scope>NUCLEOTIDE SEQUENCE [LARGE SCALE GENOMIC DNA]</scope>
    <source>
        <strain evidence="2">GS</strain>
    </source>
</reference>
<name>A0A521FY99_9BACT</name>
<comment type="caution">
    <text evidence="2">The sequence shown here is derived from an EMBL/GenBank/DDBJ whole genome shotgun (WGS) entry which is preliminary data.</text>
</comment>
<keyword evidence="1" id="KW-0812">Transmembrane</keyword>
<keyword evidence="1" id="KW-1133">Transmembrane helix</keyword>
<evidence type="ECO:0000256" key="1">
    <source>
        <dbReference type="SAM" id="Phobius"/>
    </source>
</evidence>
<gene>
    <name evidence="2" type="ORF">CDV28_1642</name>
</gene>
<dbReference type="AlphaFoldDB" id="A0A521FY99"/>